<feature type="compositionally biased region" description="Low complexity" evidence="1">
    <location>
        <begin position="1"/>
        <end position="40"/>
    </location>
</feature>
<reference evidence="2" key="1">
    <citation type="journal article" date="2009" name="PLoS Genet.">
        <title>Sequencing, mapping, and analysis of 27,455 maize full-length cDNAs.</title>
        <authorList>
            <person name="Soderlund C."/>
            <person name="Descour A."/>
            <person name="Kudrna D."/>
            <person name="Bomhoff M."/>
            <person name="Boyd L."/>
            <person name="Currie J."/>
            <person name="Angelova A."/>
            <person name="Collura K."/>
            <person name="Wissotski M."/>
            <person name="Ashley E."/>
            <person name="Morrow D."/>
            <person name="Fernandes J."/>
            <person name="Walbot V."/>
            <person name="Yu Y."/>
        </authorList>
    </citation>
    <scope>NUCLEOTIDE SEQUENCE</scope>
    <source>
        <strain evidence="2">B73</strain>
    </source>
</reference>
<organism evidence="2">
    <name type="scientific">Zea mays</name>
    <name type="common">Maize</name>
    <dbReference type="NCBI Taxonomy" id="4577"/>
    <lineage>
        <taxon>Eukaryota</taxon>
        <taxon>Viridiplantae</taxon>
        <taxon>Streptophyta</taxon>
        <taxon>Embryophyta</taxon>
        <taxon>Tracheophyta</taxon>
        <taxon>Spermatophyta</taxon>
        <taxon>Magnoliopsida</taxon>
        <taxon>Liliopsida</taxon>
        <taxon>Poales</taxon>
        <taxon>Poaceae</taxon>
        <taxon>PACMAD clade</taxon>
        <taxon>Panicoideae</taxon>
        <taxon>Andropogonodae</taxon>
        <taxon>Andropogoneae</taxon>
        <taxon>Tripsacinae</taxon>
        <taxon>Zea</taxon>
    </lineage>
</organism>
<feature type="compositionally biased region" description="Pro residues" evidence="1">
    <location>
        <begin position="41"/>
        <end position="66"/>
    </location>
</feature>
<feature type="region of interest" description="Disordered" evidence="1">
    <location>
        <begin position="94"/>
        <end position="130"/>
    </location>
</feature>
<sequence length="130" mass="13932">MRSWRARSAAPRRPTSSPCRSTTRRATPSSPSSRRSSSTCTPPPPLLPPPPPLPPPLPRPPPPSPSPASAAASRSKLAGLGWLARLHGAQFPSVSIPSADPIYNQSNRRPPAWRLPQSACGFNPIRRPDL</sequence>
<name>C0PKS5_MAIZE</name>
<evidence type="ECO:0000256" key="1">
    <source>
        <dbReference type="SAM" id="MobiDB-lite"/>
    </source>
</evidence>
<dbReference type="AlphaFoldDB" id="C0PKS5"/>
<accession>C0PKS5</accession>
<dbReference type="EMBL" id="BT068894">
    <property type="protein sequence ID" value="ACN35791.1"/>
    <property type="molecule type" value="mRNA"/>
</dbReference>
<feature type="region of interest" description="Disordered" evidence="1">
    <location>
        <begin position="1"/>
        <end position="74"/>
    </location>
</feature>
<evidence type="ECO:0000313" key="2">
    <source>
        <dbReference type="EMBL" id="ACN35791.1"/>
    </source>
</evidence>
<protein>
    <submittedName>
        <fullName evidence="2">Uncharacterized protein</fullName>
    </submittedName>
</protein>
<proteinExistence type="evidence at transcript level"/>